<dbReference type="Gene3D" id="3.40.50.300">
    <property type="entry name" value="P-loop containing nucleotide triphosphate hydrolases"/>
    <property type="match status" value="1"/>
</dbReference>
<dbReference type="GO" id="GO:0003855">
    <property type="term" value="F:3-dehydroquinate dehydratase activity"/>
    <property type="evidence" value="ECO:0007669"/>
    <property type="project" value="InterPro"/>
</dbReference>
<evidence type="ECO:0000313" key="7">
    <source>
        <dbReference type="RefSeq" id="XP_030985780.1"/>
    </source>
</evidence>
<dbReference type="InterPro" id="IPR036291">
    <property type="entry name" value="NAD(P)-bd_dom_sf"/>
</dbReference>
<dbReference type="SUPFAM" id="SSF51569">
    <property type="entry name" value="Aldolase"/>
    <property type="match status" value="1"/>
</dbReference>
<dbReference type="GO" id="GO:0003866">
    <property type="term" value="F:3-phosphoshikimate 1-carboxyvinyltransferase activity"/>
    <property type="evidence" value="ECO:0007669"/>
    <property type="project" value="TreeGrafter"/>
</dbReference>
<dbReference type="InterPro" id="IPR031322">
    <property type="entry name" value="Shikimate/glucono_kinase"/>
</dbReference>
<feature type="compositionally biased region" description="Polar residues" evidence="3">
    <location>
        <begin position="1135"/>
        <end position="1152"/>
    </location>
</feature>
<sequence>MKISEQQGQVSAAALAMNQSTATPSSPRNQRLHDPDASIILVGCRGAGKRSLGFIAALHLRRRLVTEDHCFEQITGLSRATYLRQHGKDAFARQNADVFKRMLDVNRNGCIIVCGMTSLSDEAQHILEQYCRSNPVVYVHREKDQMKRFLDQSDATQILAADQSHRRCSNMEYFNLFDPSSSKYASVNDTGSPRWDALSASSSTLVNAKEDFTTFLDLMQGQGWRRKFLESPFSIHALPPEFRQYSYALRLRLSWLLEMTVSWEDLEAAGDCVELIVDCWPDDLPNVIAKQVALIRRNLGWPLIFHVEENPRNQRRRGQEEKDAIDADLLELGLRLNADYISLDLQRNPTVINRVLERRGRTRIIGNFWYLGMGALAWADPSQLDNFVYAKSLNCDVVRMIRFCSGDNPVERLLELKEKIQATVPDPKPPLVAYDFSVLGARTPLQSSILIPVKHAGMDNTDHLATVCTYENSFNRLFTQLMLDPLRFYVLGASVSYSISPAMHQAAYDFSRIPHTFQAVSCSTLGELYRICYDSSFGGASLAAPFKVAIMPQLKLKSHHANIIGAVNVLLPLRGQTGSILSHATSRNKAGPVNNFYGDNTDWSSILTCLKRSISPRNYVRPSKTAALVVGAGGMARAAIYALIQLGCRNIFIHSRTQRNASEVAEHFNNLVREKKIATTPSQPQICHVLPSRSHEWPDLYEMPTIIISCVPAISSDDGLPVNFTLPEQWLSSPTGGVVVELAYEPLVTPLVAQIRAYQQSVSPYWVLVDGLEVVSEMAIEAFELMTGRMAPRRLMKQRYIIGLQRRLIGVDSLEIEIVDAGDLSRLPRSPIVLQTCYPSTDLMENNPLGNLRPSVSRSGSPDLGQTPRQITSIQTSPPQFTSKPIKYAESSSSKTTNPQFEDELTADDEYILCTREGDLPRRLALRNHRVFMEVPESEHGDDRIAPMGPRDSNPRFLNNMRPLPRGYKVLRKVRSESSHVWFSGDGFTRSEARPMGRFVGSKRKASDLTSAIGLLDLGALSRHSNLDQYESTATEKASKRMRLTHVGSARDLDLNSIQHHRRKYKRKSNADVGEGLILPSNDTQPVAEGSSEFPSVISPAPQVDRPVRSSSLPVIPMTPWNFSAAILKGAGVRNSANQQRSTQKTWQTYELSDSEGEDQAGWR</sequence>
<dbReference type="RefSeq" id="XP_030985780.1">
    <property type="nucleotide sequence ID" value="XM_031123832.1"/>
</dbReference>
<evidence type="ECO:0000256" key="3">
    <source>
        <dbReference type="SAM" id="MobiDB-lite"/>
    </source>
</evidence>
<feature type="compositionally biased region" description="Polar residues" evidence="3">
    <location>
        <begin position="867"/>
        <end position="883"/>
    </location>
</feature>
<gene>
    <name evidence="7" type="ORF">PgNI_03779</name>
</gene>
<dbReference type="Gene3D" id="3.40.50.720">
    <property type="entry name" value="NAD(P)-binding Rossmann-like Domain"/>
    <property type="match status" value="1"/>
</dbReference>
<dbReference type="GO" id="GO:0009423">
    <property type="term" value="P:chorismate biosynthetic process"/>
    <property type="evidence" value="ECO:0007669"/>
    <property type="project" value="TreeGrafter"/>
</dbReference>
<dbReference type="Proteomes" id="UP000515153">
    <property type="component" value="Unplaced"/>
</dbReference>
<comment type="similarity">
    <text evidence="1">In the 2nd section; belongs to the type-I 3-dehydroquinase family.</text>
</comment>
<feature type="compositionally biased region" description="Acidic residues" evidence="3">
    <location>
        <begin position="1153"/>
        <end position="1164"/>
    </location>
</feature>
<dbReference type="InterPro" id="IPR027417">
    <property type="entry name" value="P-loop_NTPase"/>
</dbReference>
<name>A0A6P8BF01_PYRGI</name>
<proteinExistence type="inferred from homology"/>
<dbReference type="Pfam" id="PF01202">
    <property type="entry name" value="SKI"/>
    <property type="match status" value="1"/>
</dbReference>
<dbReference type="AlphaFoldDB" id="A0A6P8BF01"/>
<comment type="similarity">
    <text evidence="2">In the N-terminal section; belongs to the shikimate kinase family.</text>
</comment>
<feature type="region of interest" description="Disordered" evidence="3">
    <location>
        <begin position="845"/>
        <end position="902"/>
    </location>
</feature>
<dbReference type="InterPro" id="IPR001381">
    <property type="entry name" value="DHquinase_I"/>
</dbReference>
<organism evidence="6 7">
    <name type="scientific">Pyricularia grisea</name>
    <name type="common">Crabgrass-specific blast fungus</name>
    <name type="synonym">Magnaporthe grisea</name>
    <dbReference type="NCBI Taxonomy" id="148305"/>
    <lineage>
        <taxon>Eukaryota</taxon>
        <taxon>Fungi</taxon>
        <taxon>Dikarya</taxon>
        <taxon>Ascomycota</taxon>
        <taxon>Pezizomycotina</taxon>
        <taxon>Sordariomycetes</taxon>
        <taxon>Sordariomycetidae</taxon>
        <taxon>Magnaporthales</taxon>
        <taxon>Pyriculariaceae</taxon>
        <taxon>Pyricularia</taxon>
    </lineage>
</organism>
<dbReference type="InterPro" id="IPR013708">
    <property type="entry name" value="Shikimate_DH-bd_N"/>
</dbReference>
<evidence type="ECO:0000256" key="2">
    <source>
        <dbReference type="ARBA" id="ARBA00009349"/>
    </source>
</evidence>
<evidence type="ECO:0000313" key="6">
    <source>
        <dbReference type="Proteomes" id="UP000515153"/>
    </source>
</evidence>
<dbReference type="GeneID" id="41958741"/>
<feature type="domain" description="Quinate/shikimate 5-dehydrogenase/glutamyl-tRNA reductase" evidence="4">
    <location>
        <begin position="624"/>
        <end position="670"/>
    </location>
</feature>
<feature type="region of interest" description="Disordered" evidence="3">
    <location>
        <begin position="1085"/>
        <end position="1105"/>
    </location>
</feature>
<dbReference type="Pfam" id="PF08501">
    <property type="entry name" value="Shikimate_dh_N"/>
    <property type="match status" value="1"/>
</dbReference>
<dbReference type="SUPFAM" id="SSF52540">
    <property type="entry name" value="P-loop containing nucleoside triphosphate hydrolases"/>
    <property type="match status" value="1"/>
</dbReference>
<dbReference type="PANTHER" id="PTHR21090:SF17">
    <property type="entry name" value="QUINATE REPRESSOR PROTEIN"/>
    <property type="match status" value="1"/>
</dbReference>
<evidence type="ECO:0000259" key="4">
    <source>
        <dbReference type="Pfam" id="PF01488"/>
    </source>
</evidence>
<reference evidence="7" key="1">
    <citation type="journal article" date="2019" name="Mol. Biol. Evol.">
        <title>Blast fungal genomes show frequent chromosomal changes, gene gains and losses, and effector gene turnover.</title>
        <authorList>
            <person name="Gomez Luciano L.B."/>
            <person name="Jason Tsai I."/>
            <person name="Chuma I."/>
            <person name="Tosa Y."/>
            <person name="Chen Y.H."/>
            <person name="Li J.Y."/>
            <person name="Li M.Y."/>
            <person name="Jade Lu M.Y."/>
            <person name="Nakayashiki H."/>
            <person name="Li W.H."/>
        </authorList>
    </citation>
    <scope>NUCLEOTIDE SEQUENCE</scope>
    <source>
        <strain evidence="7">NI907</strain>
    </source>
</reference>
<evidence type="ECO:0000259" key="5">
    <source>
        <dbReference type="Pfam" id="PF08501"/>
    </source>
</evidence>
<evidence type="ECO:0000256" key="1">
    <source>
        <dbReference type="ARBA" id="ARBA00006477"/>
    </source>
</evidence>
<dbReference type="SUPFAM" id="SSF53223">
    <property type="entry name" value="Aminoacid dehydrogenase-like, N-terminal domain"/>
    <property type="match status" value="1"/>
</dbReference>
<dbReference type="Pfam" id="PF01488">
    <property type="entry name" value="Shikimate_DH"/>
    <property type="match status" value="1"/>
</dbReference>
<keyword evidence="6" id="KW-1185">Reference proteome</keyword>
<dbReference type="KEGG" id="pgri:PgNI_03779"/>
<dbReference type="InterPro" id="IPR046346">
    <property type="entry name" value="Aminoacid_DH-like_N_sf"/>
</dbReference>
<accession>A0A6P8BF01</accession>
<dbReference type="PANTHER" id="PTHR21090">
    <property type="entry name" value="AROM/DEHYDROQUINATE SYNTHASE"/>
    <property type="match status" value="1"/>
</dbReference>
<dbReference type="Gene3D" id="3.40.50.10860">
    <property type="entry name" value="Leucine Dehydrogenase, chain A, domain 1"/>
    <property type="match status" value="1"/>
</dbReference>
<dbReference type="SUPFAM" id="SSF51735">
    <property type="entry name" value="NAD(P)-binding Rossmann-fold domains"/>
    <property type="match status" value="1"/>
</dbReference>
<dbReference type="Gene3D" id="3.20.20.70">
    <property type="entry name" value="Aldolase class I"/>
    <property type="match status" value="1"/>
</dbReference>
<feature type="region of interest" description="Disordered" evidence="3">
    <location>
        <begin position="1134"/>
        <end position="1164"/>
    </location>
</feature>
<protein>
    <submittedName>
        <fullName evidence="7">Uncharacterized protein</fullName>
    </submittedName>
</protein>
<reference evidence="7" key="3">
    <citation type="submission" date="2025-08" db="UniProtKB">
        <authorList>
            <consortium name="RefSeq"/>
        </authorList>
    </citation>
    <scope>IDENTIFICATION</scope>
    <source>
        <strain evidence="7">NI907</strain>
    </source>
</reference>
<feature type="region of interest" description="Disordered" evidence="3">
    <location>
        <begin position="938"/>
        <end position="960"/>
    </location>
</feature>
<reference evidence="7" key="2">
    <citation type="submission" date="2019-10" db="EMBL/GenBank/DDBJ databases">
        <authorList>
            <consortium name="NCBI Genome Project"/>
        </authorList>
    </citation>
    <scope>NUCLEOTIDE SEQUENCE</scope>
    <source>
        <strain evidence="7">NI907</strain>
    </source>
</reference>
<dbReference type="InterPro" id="IPR006151">
    <property type="entry name" value="Shikm_DH/Glu-tRNA_Rdtase"/>
</dbReference>
<dbReference type="FunFam" id="3.40.50.720:FF:000386">
    <property type="entry name" value="Quinate repressor protein"/>
    <property type="match status" value="1"/>
</dbReference>
<dbReference type="InterPro" id="IPR013785">
    <property type="entry name" value="Aldolase_TIM"/>
</dbReference>
<dbReference type="Pfam" id="PF01487">
    <property type="entry name" value="DHquinase_I"/>
    <property type="match status" value="1"/>
</dbReference>
<dbReference type="GO" id="GO:0004764">
    <property type="term" value="F:shikimate 3-dehydrogenase (NADP+) activity"/>
    <property type="evidence" value="ECO:0007669"/>
    <property type="project" value="InterPro"/>
</dbReference>
<dbReference type="CDD" id="cd01065">
    <property type="entry name" value="NAD_bind_Shikimate_DH"/>
    <property type="match status" value="1"/>
</dbReference>
<feature type="domain" description="Shikimate dehydrogenase substrate binding N-terminal" evidence="5">
    <location>
        <begin position="490"/>
        <end position="570"/>
    </location>
</feature>
<feature type="compositionally biased region" description="Polar residues" evidence="3">
    <location>
        <begin position="890"/>
        <end position="900"/>
    </location>
</feature>